<evidence type="ECO:0000313" key="1">
    <source>
        <dbReference type="EMBL" id="KAI8567256.1"/>
    </source>
</evidence>
<comment type="caution">
    <text evidence="1">The sequence shown here is derived from an EMBL/GenBank/DDBJ whole genome shotgun (WGS) entry which is preliminary data.</text>
</comment>
<protein>
    <submittedName>
        <fullName evidence="1">Uncharacterized protein</fullName>
    </submittedName>
</protein>
<evidence type="ECO:0000313" key="2">
    <source>
        <dbReference type="Proteomes" id="UP001062846"/>
    </source>
</evidence>
<dbReference type="EMBL" id="CM046389">
    <property type="protein sequence ID" value="KAI8567256.1"/>
    <property type="molecule type" value="Genomic_DNA"/>
</dbReference>
<organism evidence="1 2">
    <name type="scientific">Rhododendron molle</name>
    <name type="common">Chinese azalea</name>
    <name type="synonym">Azalea mollis</name>
    <dbReference type="NCBI Taxonomy" id="49168"/>
    <lineage>
        <taxon>Eukaryota</taxon>
        <taxon>Viridiplantae</taxon>
        <taxon>Streptophyta</taxon>
        <taxon>Embryophyta</taxon>
        <taxon>Tracheophyta</taxon>
        <taxon>Spermatophyta</taxon>
        <taxon>Magnoliopsida</taxon>
        <taxon>eudicotyledons</taxon>
        <taxon>Gunneridae</taxon>
        <taxon>Pentapetalae</taxon>
        <taxon>asterids</taxon>
        <taxon>Ericales</taxon>
        <taxon>Ericaceae</taxon>
        <taxon>Ericoideae</taxon>
        <taxon>Rhodoreae</taxon>
        <taxon>Rhododendron</taxon>
    </lineage>
</organism>
<dbReference type="Proteomes" id="UP001062846">
    <property type="component" value="Chromosome 2"/>
</dbReference>
<sequence>MHPKIEIWRYLELNELARQYSFIAFCSSFQPPKHDNGDSLEFPFCLLISFFSVPSLALSAAGGSLCSDSVFPNNQVFALCTNLPYLDSFLHWTDNPSSSTL</sequence>
<proteinExistence type="predicted"/>
<reference evidence="1" key="1">
    <citation type="submission" date="2022-02" db="EMBL/GenBank/DDBJ databases">
        <title>Plant Genome Project.</title>
        <authorList>
            <person name="Zhang R.-G."/>
        </authorList>
    </citation>
    <scope>NUCLEOTIDE SEQUENCE</scope>
    <source>
        <strain evidence="1">AT1</strain>
    </source>
</reference>
<accession>A0ACC0PQ20</accession>
<name>A0ACC0PQ20_RHOML</name>
<keyword evidence="2" id="KW-1185">Reference proteome</keyword>
<gene>
    <name evidence="1" type="ORF">RHMOL_Rhmol02G0106900</name>
</gene>